<keyword evidence="1" id="KW-0472">Membrane</keyword>
<protein>
    <submittedName>
        <fullName evidence="2">DUF2474 family protein</fullName>
    </submittedName>
</protein>
<reference evidence="2 3" key="1">
    <citation type="submission" date="2020-01" db="EMBL/GenBank/DDBJ databases">
        <title>Whole genome and functional gene identification of agarase of Vibrio HN897.</title>
        <authorList>
            <person name="Liu Y."/>
            <person name="Zhao Z."/>
        </authorList>
    </citation>
    <scope>NUCLEOTIDE SEQUENCE [LARGE SCALE GENOMIC DNA]</scope>
    <source>
        <strain evidence="2 3">HN897</strain>
    </source>
</reference>
<organism evidence="2 3">
    <name type="scientific">Vibrio astriarenae</name>
    <dbReference type="NCBI Taxonomy" id="1481923"/>
    <lineage>
        <taxon>Bacteria</taxon>
        <taxon>Pseudomonadati</taxon>
        <taxon>Pseudomonadota</taxon>
        <taxon>Gammaproteobacteria</taxon>
        <taxon>Vibrionales</taxon>
        <taxon>Vibrionaceae</taxon>
        <taxon>Vibrio</taxon>
    </lineage>
</organism>
<keyword evidence="1" id="KW-1133">Transmembrane helix</keyword>
<dbReference type="AlphaFoldDB" id="A0A7Z2YDP7"/>
<proteinExistence type="predicted"/>
<dbReference type="Pfam" id="PF10617">
    <property type="entry name" value="DUF2474"/>
    <property type="match status" value="1"/>
</dbReference>
<gene>
    <name evidence="2" type="ORF">GT360_08415</name>
</gene>
<evidence type="ECO:0000256" key="1">
    <source>
        <dbReference type="SAM" id="Phobius"/>
    </source>
</evidence>
<feature type="transmembrane region" description="Helical" evidence="1">
    <location>
        <begin position="9"/>
        <end position="29"/>
    </location>
</feature>
<dbReference type="KEGG" id="vas:GT360_08415"/>
<accession>A0A7Z2YDP7</accession>
<evidence type="ECO:0000313" key="3">
    <source>
        <dbReference type="Proteomes" id="UP000464262"/>
    </source>
</evidence>
<dbReference type="InterPro" id="IPR018895">
    <property type="entry name" value="DUF2474"/>
</dbReference>
<dbReference type="RefSeq" id="WP_164648435.1">
    <property type="nucleotide sequence ID" value="NZ_CP047475.1"/>
</dbReference>
<sequence>MDDRIKKALWFIAIWSCSVTALFIVSYTIRSILL</sequence>
<dbReference type="EMBL" id="CP047475">
    <property type="protein sequence ID" value="QIA63542.1"/>
    <property type="molecule type" value="Genomic_DNA"/>
</dbReference>
<keyword evidence="3" id="KW-1185">Reference proteome</keyword>
<keyword evidence="1" id="KW-0812">Transmembrane</keyword>
<name>A0A7Z2YDP7_9VIBR</name>
<evidence type="ECO:0000313" key="2">
    <source>
        <dbReference type="EMBL" id="QIA63542.1"/>
    </source>
</evidence>
<dbReference type="Proteomes" id="UP000464262">
    <property type="component" value="Chromosome 1"/>
</dbReference>